<proteinExistence type="predicted"/>
<dbReference type="Proteomes" id="UP000063429">
    <property type="component" value="Chromosome"/>
</dbReference>
<dbReference type="EMBL" id="CP011409">
    <property type="protein sequence ID" value="AKZ64726.1"/>
    <property type="molecule type" value="Genomic_DNA"/>
</dbReference>
<sequence>MVIPDMLRTVYFNYQALLQTNKIQHVIFKRVLAAELDFKLLSTQSMPESAFCIGHRLSQLLCCELCKSLGLTLHW</sequence>
<name>A0ABN4I760_9BURK</name>
<evidence type="ECO:0000313" key="2">
    <source>
        <dbReference type="Proteomes" id="UP000063429"/>
    </source>
</evidence>
<organism evidence="1 2">
    <name type="scientific">Herbaspirillum hiltneri N3</name>
    <dbReference type="NCBI Taxonomy" id="1262470"/>
    <lineage>
        <taxon>Bacteria</taxon>
        <taxon>Pseudomonadati</taxon>
        <taxon>Pseudomonadota</taxon>
        <taxon>Betaproteobacteria</taxon>
        <taxon>Burkholderiales</taxon>
        <taxon>Oxalobacteraceae</taxon>
        <taxon>Herbaspirillum</taxon>
    </lineage>
</organism>
<reference evidence="2" key="1">
    <citation type="journal article" date="2015" name="Genome Announc.">
        <title>Complete Genome Sequence of Herbaspirillum hiltneri N3 (DSM 17495), Isolated from Surface-Sterilized Wheat Roots.</title>
        <authorList>
            <person name="Guizelini D."/>
            <person name="Saizaki P.M."/>
            <person name="Coimbra N.A."/>
            <person name="Weiss V.A."/>
            <person name="Faoro H."/>
            <person name="Sfeir M.Z."/>
            <person name="Baura V.A."/>
            <person name="Monteiro R.A."/>
            <person name="Chubatsu L.S."/>
            <person name="Souza E.M."/>
            <person name="Cruz L.M."/>
            <person name="Pedrosa F.O."/>
            <person name="Raittz R.T."/>
            <person name="Marchaukoski J.N."/>
            <person name="Steffens M.B."/>
        </authorList>
    </citation>
    <scope>NUCLEOTIDE SEQUENCE [LARGE SCALE GENOMIC DNA]</scope>
    <source>
        <strain evidence="2">N3</strain>
    </source>
</reference>
<protein>
    <submittedName>
        <fullName evidence="1">Uncharacterized protein</fullName>
    </submittedName>
</protein>
<evidence type="ECO:0000313" key="1">
    <source>
        <dbReference type="EMBL" id="AKZ64726.1"/>
    </source>
</evidence>
<keyword evidence="2" id="KW-1185">Reference proteome</keyword>
<gene>
    <name evidence="1" type="ORF">F506_20555</name>
</gene>
<accession>A0ABN4I760</accession>